<dbReference type="AlphaFoldDB" id="A0A0D2JAF0"/>
<dbReference type="VEuPathDB" id="FungiDB:Z518_04064"/>
<protein>
    <submittedName>
        <fullName evidence="1">Uncharacterized protein</fullName>
    </submittedName>
</protein>
<dbReference type="RefSeq" id="XP_013273226.1">
    <property type="nucleotide sequence ID" value="XM_013417772.1"/>
</dbReference>
<dbReference type="OrthoDB" id="21416at2759"/>
<evidence type="ECO:0000313" key="1">
    <source>
        <dbReference type="EMBL" id="KIX06090.1"/>
    </source>
</evidence>
<accession>A0A0D2JAF0</accession>
<keyword evidence="2" id="KW-1185">Reference proteome</keyword>
<reference evidence="1 2" key="1">
    <citation type="submission" date="2015-01" db="EMBL/GenBank/DDBJ databases">
        <title>The Genome Sequence of Rhinocladiella mackenzie CBS 650.93.</title>
        <authorList>
            <consortium name="The Broad Institute Genomics Platform"/>
            <person name="Cuomo C."/>
            <person name="de Hoog S."/>
            <person name="Gorbushina A."/>
            <person name="Stielow B."/>
            <person name="Teixiera M."/>
            <person name="Abouelleil A."/>
            <person name="Chapman S.B."/>
            <person name="Priest M."/>
            <person name="Young S.K."/>
            <person name="Wortman J."/>
            <person name="Nusbaum C."/>
            <person name="Birren B."/>
        </authorList>
    </citation>
    <scope>NUCLEOTIDE SEQUENCE [LARGE SCALE GENOMIC DNA]</scope>
    <source>
        <strain evidence="1 2">CBS 650.93</strain>
    </source>
</reference>
<gene>
    <name evidence="1" type="ORF">Z518_04064</name>
</gene>
<dbReference type="STRING" id="1442369.A0A0D2JAF0"/>
<dbReference type="GeneID" id="25292135"/>
<name>A0A0D2JAF0_9EURO</name>
<dbReference type="EMBL" id="KN847477">
    <property type="protein sequence ID" value="KIX06090.1"/>
    <property type="molecule type" value="Genomic_DNA"/>
</dbReference>
<proteinExistence type="predicted"/>
<evidence type="ECO:0000313" key="2">
    <source>
        <dbReference type="Proteomes" id="UP000053617"/>
    </source>
</evidence>
<sequence length="149" mass="16854">MQSTGSDRERNNRELLWVRLYLAEAMRSHGEAPMLFAELVPISNDNSVDMVVIDSLVEEPEPPYQLTVAESALRLVRDSHYDHAANLLQQEGLTWARPEHFWIVFGGPMAGNITCERKLKPRSSEEDEKGRRFMAVGFGTALITDVVLL</sequence>
<organism evidence="1 2">
    <name type="scientific">Rhinocladiella mackenziei CBS 650.93</name>
    <dbReference type="NCBI Taxonomy" id="1442369"/>
    <lineage>
        <taxon>Eukaryota</taxon>
        <taxon>Fungi</taxon>
        <taxon>Dikarya</taxon>
        <taxon>Ascomycota</taxon>
        <taxon>Pezizomycotina</taxon>
        <taxon>Eurotiomycetes</taxon>
        <taxon>Chaetothyriomycetidae</taxon>
        <taxon>Chaetothyriales</taxon>
        <taxon>Herpotrichiellaceae</taxon>
        <taxon>Rhinocladiella</taxon>
    </lineage>
</organism>
<dbReference type="Proteomes" id="UP000053617">
    <property type="component" value="Unassembled WGS sequence"/>
</dbReference>
<dbReference type="HOGENOM" id="CLU_1750706_0_0_1"/>